<dbReference type="AlphaFoldDB" id="A0A7K7TNR9"/>
<protein>
    <submittedName>
        <fullName evidence="12">ZNF76 protein</fullName>
    </submittedName>
</protein>
<evidence type="ECO:0000256" key="5">
    <source>
        <dbReference type="ARBA" id="ARBA00022833"/>
    </source>
</evidence>
<evidence type="ECO:0000256" key="2">
    <source>
        <dbReference type="ARBA" id="ARBA00022723"/>
    </source>
</evidence>
<feature type="domain" description="C2H2-type" evidence="11">
    <location>
        <begin position="196"/>
        <end position="225"/>
    </location>
</feature>
<keyword evidence="4 10" id="KW-0863">Zinc-finger</keyword>
<feature type="non-terminal residue" evidence="12">
    <location>
        <position position="558"/>
    </location>
</feature>
<dbReference type="FunFam" id="3.30.160.60:FF:000142">
    <property type="entry name" value="Putative zinc finger protein 143"/>
    <property type="match status" value="1"/>
</dbReference>
<evidence type="ECO:0000256" key="8">
    <source>
        <dbReference type="ARBA" id="ARBA00023163"/>
    </source>
</evidence>
<dbReference type="PANTHER" id="PTHR14003">
    <property type="entry name" value="TRANSCRIPTIONAL REPRESSOR PROTEIN YY"/>
    <property type="match status" value="1"/>
</dbReference>
<keyword evidence="13" id="KW-1185">Reference proteome</keyword>
<dbReference type="SUPFAM" id="SSF57667">
    <property type="entry name" value="beta-beta-alpha zinc fingers"/>
    <property type="match status" value="4"/>
</dbReference>
<feature type="domain" description="C2H2-type" evidence="11">
    <location>
        <begin position="316"/>
        <end position="345"/>
    </location>
</feature>
<dbReference type="GO" id="GO:0031519">
    <property type="term" value="C:PcG protein complex"/>
    <property type="evidence" value="ECO:0007669"/>
    <property type="project" value="TreeGrafter"/>
</dbReference>
<evidence type="ECO:0000313" key="12">
    <source>
        <dbReference type="EMBL" id="NXA18560.1"/>
    </source>
</evidence>
<evidence type="ECO:0000256" key="1">
    <source>
        <dbReference type="ARBA" id="ARBA00004123"/>
    </source>
</evidence>
<dbReference type="GO" id="GO:0008270">
    <property type="term" value="F:zinc ion binding"/>
    <property type="evidence" value="ECO:0007669"/>
    <property type="project" value="UniProtKB-KW"/>
</dbReference>
<feature type="domain" description="C2H2-type" evidence="11">
    <location>
        <begin position="166"/>
        <end position="195"/>
    </location>
</feature>
<evidence type="ECO:0000256" key="10">
    <source>
        <dbReference type="PROSITE-ProRule" id="PRU00042"/>
    </source>
</evidence>
<evidence type="ECO:0000259" key="11">
    <source>
        <dbReference type="PROSITE" id="PS50157"/>
    </source>
</evidence>
<keyword evidence="5" id="KW-0862">Zinc</keyword>
<dbReference type="FunFam" id="3.30.160.60:FF:000236">
    <property type="entry name" value="zinc finger protein 143 isoform X1"/>
    <property type="match status" value="1"/>
</dbReference>
<dbReference type="EMBL" id="VZSZ01001536">
    <property type="protein sequence ID" value="NXA18560.1"/>
    <property type="molecule type" value="Genomic_DNA"/>
</dbReference>
<keyword evidence="9" id="KW-0539">Nucleus</keyword>
<sequence>MESLGLQAVTLSDGTTAYIQQAVKGERLIEGQVIELEDGTTAYIHQVTVQKESVAFEDGQPVVLEDGSMAYIHKTAKEGYDPSTFEAVQLEDGSTAYIHRPVVMPPGSSILEVQAETGLEELAGEEEDDAFDVETINALKQYGSKDLQEEEVHSNEKGQQVGSRAFRCGYKGCGRLYTTAHHLKVHERAHTGDRPYMCDFPSCGKAFATGYGLKSHVRTHTGEKPYKCPEDVCSKAFKTSGDLQKHIRTHTGERPFKCPFVGCGRSFTTSNIRKVHIRTHTGERPYMCPEPNCGRGFTSATNYKNHMRIHTGEKPYMCTVPGCGKRFTEYSSLYKHHVVHTHCKPYTCNSCGKTYRQTSTLAMHKRSSHGELEATEESEQALYEQQQLEAAAADSGSPLKSQHVAFLSEMEEEEEEDEEGMPTQVSLISQDGTEQVSLSQEDLQALGSAISMVTQSGALAVPEEEQAGGDTGTVTVANTDGTETQPVTVVTSEAVMSEESAVTSLRHQQVALLATANGTHIAVQIEEQQSMEEAISMAAAAIQHEPVTPDAAVSENGC</sequence>
<evidence type="ECO:0000256" key="3">
    <source>
        <dbReference type="ARBA" id="ARBA00022737"/>
    </source>
</evidence>
<reference evidence="12 13" key="1">
    <citation type="submission" date="2019-09" db="EMBL/GenBank/DDBJ databases">
        <title>Bird 10,000 Genomes (B10K) Project - Family phase.</title>
        <authorList>
            <person name="Zhang G."/>
        </authorList>
    </citation>
    <scope>NUCLEOTIDE SEQUENCE [LARGE SCALE GENOMIC DNA]</scope>
    <source>
        <strain evidence="12">B10K-DU-030-25</strain>
    </source>
</reference>
<dbReference type="PROSITE" id="PS00028">
    <property type="entry name" value="ZINC_FINGER_C2H2_1"/>
    <property type="match status" value="7"/>
</dbReference>
<dbReference type="Proteomes" id="UP000587655">
    <property type="component" value="Unassembled WGS sequence"/>
</dbReference>
<comment type="subcellular location">
    <subcellularLocation>
        <location evidence="1">Nucleus</location>
    </subcellularLocation>
</comment>
<organism evidence="12 13">
    <name type="scientific">Ibidorhyncha struthersii</name>
    <dbReference type="NCBI Taxonomy" id="425643"/>
    <lineage>
        <taxon>Eukaryota</taxon>
        <taxon>Metazoa</taxon>
        <taxon>Chordata</taxon>
        <taxon>Craniata</taxon>
        <taxon>Vertebrata</taxon>
        <taxon>Euteleostomi</taxon>
        <taxon>Archelosauria</taxon>
        <taxon>Archosauria</taxon>
        <taxon>Dinosauria</taxon>
        <taxon>Saurischia</taxon>
        <taxon>Theropoda</taxon>
        <taxon>Coelurosauria</taxon>
        <taxon>Aves</taxon>
        <taxon>Neognathae</taxon>
        <taxon>Neoaves</taxon>
        <taxon>Charadriiformes</taxon>
        <taxon>Charadriidae</taxon>
        <taxon>Ibidorhyncha</taxon>
    </lineage>
</organism>
<dbReference type="GO" id="GO:0005667">
    <property type="term" value="C:transcription regulator complex"/>
    <property type="evidence" value="ECO:0007669"/>
    <property type="project" value="TreeGrafter"/>
</dbReference>
<evidence type="ECO:0000256" key="4">
    <source>
        <dbReference type="ARBA" id="ARBA00022771"/>
    </source>
</evidence>
<keyword evidence="3" id="KW-0677">Repeat</keyword>
<keyword evidence="2" id="KW-0479">Metal-binding</keyword>
<feature type="domain" description="C2H2-type" evidence="11">
    <location>
        <begin position="256"/>
        <end position="285"/>
    </location>
</feature>
<evidence type="ECO:0000256" key="9">
    <source>
        <dbReference type="ARBA" id="ARBA00023242"/>
    </source>
</evidence>
<comment type="caution">
    <text evidence="12">The sequence shown here is derived from an EMBL/GenBank/DDBJ whole genome shotgun (WGS) entry which is preliminary data.</text>
</comment>
<feature type="domain" description="C2H2-type" evidence="11">
    <location>
        <begin position="346"/>
        <end position="374"/>
    </location>
</feature>
<evidence type="ECO:0000256" key="7">
    <source>
        <dbReference type="ARBA" id="ARBA00023125"/>
    </source>
</evidence>
<dbReference type="FunFam" id="3.30.160.60:FF:000149">
    <property type="entry name" value="Zinc finger protein 569"/>
    <property type="match status" value="1"/>
</dbReference>
<dbReference type="InterPro" id="IPR013087">
    <property type="entry name" value="Znf_C2H2_type"/>
</dbReference>
<keyword evidence="7" id="KW-0238">DNA-binding</keyword>
<evidence type="ECO:0000256" key="6">
    <source>
        <dbReference type="ARBA" id="ARBA00023015"/>
    </source>
</evidence>
<dbReference type="GO" id="GO:0000981">
    <property type="term" value="F:DNA-binding transcription factor activity, RNA polymerase II-specific"/>
    <property type="evidence" value="ECO:0007669"/>
    <property type="project" value="TreeGrafter"/>
</dbReference>
<feature type="domain" description="C2H2-type" evidence="11">
    <location>
        <begin position="226"/>
        <end position="255"/>
    </location>
</feature>
<dbReference type="GO" id="GO:0000978">
    <property type="term" value="F:RNA polymerase II cis-regulatory region sequence-specific DNA binding"/>
    <property type="evidence" value="ECO:0007669"/>
    <property type="project" value="TreeGrafter"/>
</dbReference>
<dbReference type="GO" id="GO:0000785">
    <property type="term" value="C:chromatin"/>
    <property type="evidence" value="ECO:0007669"/>
    <property type="project" value="TreeGrafter"/>
</dbReference>
<dbReference type="FunFam" id="3.30.160.60:FF:000072">
    <property type="entry name" value="zinc finger protein 143 isoform X1"/>
    <property type="match status" value="1"/>
</dbReference>
<dbReference type="FunFam" id="3.30.160.60:FF:000071">
    <property type="entry name" value="Putative zinc finger protein 143"/>
    <property type="match status" value="1"/>
</dbReference>
<accession>A0A7K7TNR9</accession>
<dbReference type="InterPro" id="IPR036236">
    <property type="entry name" value="Znf_C2H2_sf"/>
</dbReference>
<name>A0A7K7TNR9_9CHAR</name>
<gene>
    <name evidence="12" type="primary">Znf76</name>
    <name evidence="12" type="ORF">IBISTR_R05860</name>
</gene>
<keyword evidence="8" id="KW-0804">Transcription</keyword>
<dbReference type="Pfam" id="PF00096">
    <property type="entry name" value="zf-C2H2"/>
    <property type="match status" value="6"/>
</dbReference>
<feature type="non-terminal residue" evidence="12">
    <location>
        <position position="1"/>
    </location>
</feature>
<dbReference type="PANTHER" id="PTHR14003:SF23">
    <property type="entry name" value="ZINC FINGER PROTEIN 143"/>
    <property type="match status" value="1"/>
</dbReference>
<feature type="domain" description="C2H2-type" evidence="11">
    <location>
        <begin position="286"/>
        <end position="315"/>
    </location>
</feature>
<dbReference type="FunFam" id="3.30.160.60:FF:000125">
    <property type="entry name" value="Putative zinc finger protein 143"/>
    <property type="match status" value="2"/>
</dbReference>
<dbReference type="PROSITE" id="PS50157">
    <property type="entry name" value="ZINC_FINGER_C2H2_2"/>
    <property type="match status" value="7"/>
</dbReference>
<proteinExistence type="predicted"/>
<dbReference type="Gene3D" id="3.30.160.60">
    <property type="entry name" value="Classic Zinc Finger"/>
    <property type="match status" value="7"/>
</dbReference>
<evidence type="ECO:0000313" key="13">
    <source>
        <dbReference type="Proteomes" id="UP000587655"/>
    </source>
</evidence>
<keyword evidence="6" id="KW-0805">Transcription regulation</keyword>
<dbReference type="SMART" id="SM00355">
    <property type="entry name" value="ZnF_C2H2"/>
    <property type="match status" value="7"/>
</dbReference>